<feature type="transmembrane region" description="Helical" evidence="1">
    <location>
        <begin position="509"/>
        <end position="528"/>
    </location>
</feature>
<protein>
    <submittedName>
        <fullName evidence="2">Uncharacterized protein</fullName>
    </submittedName>
</protein>
<feature type="transmembrane region" description="Helical" evidence="1">
    <location>
        <begin position="45"/>
        <end position="64"/>
    </location>
</feature>
<name>A0A3B7MPZ1_9BACT</name>
<feature type="transmembrane region" description="Helical" evidence="1">
    <location>
        <begin position="540"/>
        <end position="563"/>
    </location>
</feature>
<keyword evidence="1" id="KW-0472">Membrane</keyword>
<evidence type="ECO:0000256" key="1">
    <source>
        <dbReference type="SAM" id="Phobius"/>
    </source>
</evidence>
<dbReference type="AlphaFoldDB" id="A0A3B7MPZ1"/>
<organism evidence="2 3">
    <name type="scientific">Paraflavitalea soli</name>
    <dbReference type="NCBI Taxonomy" id="2315862"/>
    <lineage>
        <taxon>Bacteria</taxon>
        <taxon>Pseudomonadati</taxon>
        <taxon>Bacteroidota</taxon>
        <taxon>Chitinophagia</taxon>
        <taxon>Chitinophagales</taxon>
        <taxon>Chitinophagaceae</taxon>
        <taxon>Paraflavitalea</taxon>
    </lineage>
</organism>
<feature type="transmembrane region" description="Helical" evidence="1">
    <location>
        <begin position="463"/>
        <end position="482"/>
    </location>
</feature>
<gene>
    <name evidence="2" type="ORF">D3H65_22475</name>
</gene>
<dbReference type="OrthoDB" id="785401at2"/>
<keyword evidence="1" id="KW-0812">Transmembrane</keyword>
<evidence type="ECO:0000313" key="2">
    <source>
        <dbReference type="EMBL" id="AXY76594.1"/>
    </source>
</evidence>
<keyword evidence="3" id="KW-1185">Reference proteome</keyword>
<evidence type="ECO:0000313" key="3">
    <source>
        <dbReference type="Proteomes" id="UP000263900"/>
    </source>
</evidence>
<proteinExistence type="predicted"/>
<dbReference type="EMBL" id="CP032157">
    <property type="protein sequence ID" value="AXY76594.1"/>
    <property type="molecule type" value="Genomic_DNA"/>
</dbReference>
<sequence>MENIVKRNTYIRGNCYLFNEEIVFNQDIMLKLYKLSTNNSYINRLFYRIICTMCLTAMISVVAAQYDTIRPRTYFGNRLLNSIQNQYTTLVENKAFPYLHTYDQFASNMIEYNVLNGLLFMKEAVLPKRPRPDLLQFDSDLAFNNCVFYDGDTTLVSKSLTNCRYRINGKLEINDFKYSDVPLTLRHLMINRSAYIYRSKLHIISIEDCQGRFGLKDNVINGAIHFLNLKNSSFDIILDTFKQVKTEIHVVNTVLKDISYLRYNSYIDMYADFYRDSLYDVLQIENGRDHTNAHKGTASLQHYFNLTFSNCYINADVRFTDNADTATVIFKNCHFGPNASLDIRADTVSFIDCQQLPATLNMQLKANNKKCWIGLNNTNIIDVNFVYASHHRLLFDSTADIDIYASTYENLLAKFRSENKKESYRRLDIEYKNYKASRGDVWNRISNWLNREWWNYGYSKGRVIGWTFALLGIFFVLNIRLWQPMQNMYPISQDHSFIDRKEKPFLYHIQQYIRILLYTVYIFFSIKIDLQKLKITTLPILLYFFLQFLVGLWCLFFIVNALLKIG</sequence>
<keyword evidence="1" id="KW-1133">Transmembrane helix</keyword>
<reference evidence="2 3" key="1">
    <citation type="submission" date="2018-09" db="EMBL/GenBank/DDBJ databases">
        <title>Genome sequencing of strain 6GH32-13.</title>
        <authorList>
            <person name="Weon H.-Y."/>
            <person name="Heo J."/>
            <person name="Kwon S.-W."/>
        </authorList>
    </citation>
    <scope>NUCLEOTIDE SEQUENCE [LARGE SCALE GENOMIC DNA]</scope>
    <source>
        <strain evidence="2 3">5GH32-13</strain>
    </source>
</reference>
<dbReference type="KEGG" id="pseg:D3H65_22475"/>
<dbReference type="Proteomes" id="UP000263900">
    <property type="component" value="Chromosome"/>
</dbReference>
<accession>A0A3B7MPZ1</accession>